<dbReference type="EMBL" id="BX294135">
    <property type="protein sequence ID" value="CAD72180.1"/>
    <property type="molecule type" value="Genomic_DNA"/>
</dbReference>
<dbReference type="CDD" id="cd15457">
    <property type="entry name" value="NADAR"/>
    <property type="match status" value="1"/>
</dbReference>
<dbReference type="Gene3D" id="1.10.357.40">
    <property type="entry name" value="YbiA-like"/>
    <property type="match status" value="1"/>
</dbReference>
<comment type="catalytic activity">
    <reaction evidence="1">
        <text>5-amino-6-(5-phospho-D-ribosylamino)uracil + H2O = 5,6-diaminouracil + D-ribose 5-phosphate</text>
        <dbReference type="Rhea" id="RHEA:55020"/>
        <dbReference type="ChEBI" id="CHEBI:15377"/>
        <dbReference type="ChEBI" id="CHEBI:46252"/>
        <dbReference type="ChEBI" id="CHEBI:58453"/>
        <dbReference type="ChEBI" id="CHEBI:78346"/>
    </reaction>
</comment>
<comment type="catalytic activity">
    <reaction evidence="2">
        <text>2,5-diamino-6-hydroxy-4-(5-phosphoribosylamino)-pyrimidine + H2O = 2,5,6-triamino-4-hydroxypyrimidine + D-ribose 5-phosphate</text>
        <dbReference type="Rhea" id="RHEA:23436"/>
        <dbReference type="ChEBI" id="CHEBI:15377"/>
        <dbReference type="ChEBI" id="CHEBI:58614"/>
        <dbReference type="ChEBI" id="CHEBI:78346"/>
        <dbReference type="ChEBI" id="CHEBI:137796"/>
    </reaction>
</comment>
<dbReference type="HOGENOM" id="CLU_084247_3_1_0"/>
<dbReference type="InterPro" id="IPR012816">
    <property type="entry name" value="NADAR"/>
</dbReference>
<dbReference type="FunCoup" id="Q7UX32">
    <property type="interactions" value="81"/>
</dbReference>
<dbReference type="AlphaFoldDB" id="Q7UX32"/>
<dbReference type="KEGG" id="rba:RB1597"/>
<dbReference type="InterPro" id="IPR037238">
    <property type="entry name" value="YbiA-like_sf"/>
</dbReference>
<evidence type="ECO:0000259" key="3">
    <source>
        <dbReference type="Pfam" id="PF08719"/>
    </source>
</evidence>
<dbReference type="InParanoid" id="Q7UX32"/>
<dbReference type="eggNOG" id="COG3236">
    <property type="taxonomic scope" value="Bacteria"/>
</dbReference>
<dbReference type="EnsemblBacteria" id="CAD72180">
    <property type="protein sequence ID" value="CAD72180"/>
    <property type="gene ID" value="RB1597"/>
</dbReference>
<evidence type="ECO:0000256" key="1">
    <source>
        <dbReference type="ARBA" id="ARBA00000022"/>
    </source>
</evidence>
<proteinExistence type="predicted"/>
<accession>Q7UX32</accession>
<dbReference type="STRING" id="243090.RB1597"/>
<protein>
    <recommendedName>
        <fullName evidence="3">NADAR domain-containing protein</fullName>
    </recommendedName>
</protein>
<evidence type="ECO:0000313" key="5">
    <source>
        <dbReference type="Proteomes" id="UP000001025"/>
    </source>
</evidence>
<dbReference type="OrthoDB" id="67297at2"/>
<reference evidence="4 5" key="1">
    <citation type="journal article" date="2003" name="Proc. Natl. Acad. Sci. U.S.A.">
        <title>Complete genome sequence of the marine planctomycete Pirellula sp. strain 1.</title>
        <authorList>
            <person name="Gloeckner F.O."/>
            <person name="Kube M."/>
            <person name="Bauer M."/>
            <person name="Teeling H."/>
            <person name="Lombardot T."/>
            <person name="Ludwig W."/>
            <person name="Gade D."/>
            <person name="Beck A."/>
            <person name="Borzym K."/>
            <person name="Heitmann K."/>
            <person name="Rabus R."/>
            <person name="Schlesner H."/>
            <person name="Amann R."/>
            <person name="Reinhardt R."/>
        </authorList>
    </citation>
    <scope>NUCLEOTIDE SEQUENCE [LARGE SCALE GENOMIC DNA]</scope>
    <source>
        <strain evidence="5">DSM 10527 / NCIMB 13988 / SH1</strain>
    </source>
</reference>
<evidence type="ECO:0000313" key="4">
    <source>
        <dbReference type="EMBL" id="CAD72180.1"/>
    </source>
</evidence>
<dbReference type="Pfam" id="PF08719">
    <property type="entry name" value="NADAR"/>
    <property type="match status" value="1"/>
</dbReference>
<dbReference type="NCBIfam" id="TIGR02464">
    <property type="entry name" value="ribofla_fusion"/>
    <property type="match status" value="1"/>
</dbReference>
<evidence type="ECO:0000256" key="2">
    <source>
        <dbReference type="ARBA" id="ARBA00000751"/>
    </source>
</evidence>
<feature type="domain" description="NADAR" evidence="3">
    <location>
        <begin position="36"/>
        <end position="174"/>
    </location>
</feature>
<organism evidence="4 5">
    <name type="scientific">Rhodopirellula baltica (strain DSM 10527 / NCIMB 13988 / SH1)</name>
    <dbReference type="NCBI Taxonomy" id="243090"/>
    <lineage>
        <taxon>Bacteria</taxon>
        <taxon>Pseudomonadati</taxon>
        <taxon>Planctomycetota</taxon>
        <taxon>Planctomycetia</taxon>
        <taxon>Pirellulales</taxon>
        <taxon>Pirellulaceae</taxon>
        <taxon>Rhodopirellula</taxon>
    </lineage>
</organism>
<dbReference type="Proteomes" id="UP000001025">
    <property type="component" value="Chromosome"/>
</dbReference>
<keyword evidence="5" id="KW-1185">Reference proteome</keyword>
<dbReference type="PATRIC" id="fig|243090.15.peg.746"/>
<gene>
    <name evidence="4" type="ordered locus">RB1597</name>
</gene>
<sequence>MLEKHVVRTFDPASCLLSNPSPPTRQTIVMSDPIKFYSTGDEHGEFSNFAGYPIKIGKKVWPTSEHYFQAMKFQEGSDQEEIRKANSPMQAARMGRDRKRKLRRDWESVKVNIMREAILAKFTQHEDLRELLLATGDAKIIEHTTNDDYWGDGGDGRGKNMLGRILMDTRTKLREPG</sequence>
<dbReference type="SUPFAM" id="SSF143990">
    <property type="entry name" value="YbiA-like"/>
    <property type="match status" value="1"/>
</dbReference>
<name>Q7UX32_RHOBA</name>